<accession>A0A5J4UW85</accession>
<keyword evidence="2" id="KW-0812">Transmembrane</keyword>
<keyword evidence="2" id="KW-1133">Transmembrane helix</keyword>
<dbReference type="EMBL" id="SNRW01011870">
    <property type="protein sequence ID" value="KAA6374573.1"/>
    <property type="molecule type" value="Genomic_DNA"/>
</dbReference>
<evidence type="ECO:0000256" key="2">
    <source>
        <dbReference type="SAM" id="Phobius"/>
    </source>
</evidence>
<proteinExistence type="predicted"/>
<feature type="compositionally biased region" description="Polar residues" evidence="1">
    <location>
        <begin position="487"/>
        <end position="514"/>
    </location>
</feature>
<protein>
    <submittedName>
        <fullName evidence="3">Uncharacterized protein</fullName>
    </submittedName>
</protein>
<reference evidence="3 4" key="1">
    <citation type="submission" date="2019-03" db="EMBL/GenBank/DDBJ databases">
        <title>Single cell metagenomics reveals metabolic interactions within the superorganism composed of flagellate Streblomastix strix and complex community of Bacteroidetes bacteria on its surface.</title>
        <authorList>
            <person name="Treitli S.C."/>
            <person name="Kolisko M."/>
            <person name="Husnik F."/>
            <person name="Keeling P."/>
            <person name="Hampl V."/>
        </authorList>
    </citation>
    <scope>NUCLEOTIDE SEQUENCE [LARGE SCALE GENOMIC DNA]</scope>
    <source>
        <strain evidence="3">ST1C</strain>
    </source>
</reference>
<feature type="compositionally biased region" description="Polar residues" evidence="1">
    <location>
        <begin position="531"/>
        <end position="545"/>
    </location>
</feature>
<evidence type="ECO:0000313" key="4">
    <source>
        <dbReference type="Proteomes" id="UP000324800"/>
    </source>
</evidence>
<organism evidence="3 4">
    <name type="scientific">Streblomastix strix</name>
    <dbReference type="NCBI Taxonomy" id="222440"/>
    <lineage>
        <taxon>Eukaryota</taxon>
        <taxon>Metamonada</taxon>
        <taxon>Preaxostyla</taxon>
        <taxon>Oxymonadida</taxon>
        <taxon>Streblomastigidae</taxon>
        <taxon>Streblomastix</taxon>
    </lineage>
</organism>
<name>A0A5J4UW85_9EUKA</name>
<comment type="caution">
    <text evidence="3">The sequence shown here is derived from an EMBL/GenBank/DDBJ whole genome shotgun (WGS) entry which is preliminary data.</text>
</comment>
<evidence type="ECO:0000256" key="1">
    <source>
        <dbReference type="SAM" id="MobiDB-lite"/>
    </source>
</evidence>
<feature type="transmembrane region" description="Helical" evidence="2">
    <location>
        <begin position="435"/>
        <end position="460"/>
    </location>
</feature>
<feature type="compositionally biased region" description="Basic and acidic residues" evidence="1">
    <location>
        <begin position="570"/>
        <end position="580"/>
    </location>
</feature>
<keyword evidence="2" id="KW-0472">Membrane</keyword>
<gene>
    <name evidence="3" type="ORF">EZS28_029901</name>
</gene>
<feature type="region of interest" description="Disordered" evidence="1">
    <location>
        <begin position="487"/>
        <end position="580"/>
    </location>
</feature>
<feature type="compositionally biased region" description="Basic residues" evidence="1">
    <location>
        <begin position="554"/>
        <end position="567"/>
    </location>
</feature>
<dbReference type="AlphaFoldDB" id="A0A5J4UW85"/>
<evidence type="ECO:0000313" key="3">
    <source>
        <dbReference type="EMBL" id="KAA6374573.1"/>
    </source>
</evidence>
<dbReference type="Proteomes" id="UP000324800">
    <property type="component" value="Unassembled WGS sequence"/>
</dbReference>
<sequence>MIYIGLIEDQYELKILNVKDSLFTNCKAAIPDKHGVIFIEKVNKGSNSESNSGLVEISGIFVTGCHSAAGSVLSATRLTLKIQDSTFIQPACIGNMIYMSNAHSQINDCYFKGYEGLFVDPALLIGTVSNTKQNSVELCPNDPLLYSTQEYGLIYMKEGEYELSNDIFEQTEINIINIDHSNLTMKNVNIINSYQVGDQLQSVATCTGDSRIEVINPSINGQTEDDCKSSSQNNNECMLQIFSDSQCIVDVSSGWIIPEVPLPVVKEAQVVVNIAKEESKLSFTIKGQYLVDGNVSVKIVELGDITSQQINKAQTRFRLSNSHKTPIKNKLQSKRRSNSDIIWPESGSTDQIHIEGAFFGSQIATFGMNEYQWFNYNKKQYGVLASNDGVTFSGKDGKLNEATILNTEFISGIDVYPDPENPETPETESESKLPWWVVLLIVLGVLLLLGSVVIIIYCFVKYQKKQKMSEQGQNNMQLGSSQSIQVHVSNTTSKQPSSQFTSPYEQTDNTSQQKSTDKPSSKIIIKPFQYPGQTNEQQSSTSSLAMNPLANPKLKPRGINQKRKKNPTKTNKEEVEKEISSMENIEIEMIDDF</sequence>